<organism evidence="6 7">
    <name type="scientific">Pseudoxanthobacter soli DSM 19599</name>
    <dbReference type="NCBI Taxonomy" id="1123029"/>
    <lineage>
        <taxon>Bacteria</taxon>
        <taxon>Pseudomonadati</taxon>
        <taxon>Pseudomonadota</taxon>
        <taxon>Alphaproteobacteria</taxon>
        <taxon>Hyphomicrobiales</taxon>
        <taxon>Segnochrobactraceae</taxon>
        <taxon>Pseudoxanthobacter</taxon>
    </lineage>
</organism>
<dbReference type="Proteomes" id="UP000186406">
    <property type="component" value="Unassembled WGS sequence"/>
</dbReference>
<evidence type="ECO:0000256" key="1">
    <source>
        <dbReference type="SAM" id="Coils"/>
    </source>
</evidence>
<keyword evidence="3" id="KW-1133">Transmembrane helix</keyword>
<keyword evidence="3" id="KW-0472">Membrane</keyword>
<dbReference type="Gene3D" id="2.40.30.170">
    <property type="match status" value="1"/>
</dbReference>
<feature type="region of interest" description="Disordered" evidence="2">
    <location>
        <begin position="1"/>
        <end position="76"/>
    </location>
</feature>
<dbReference type="InterPro" id="IPR058625">
    <property type="entry name" value="MdtA-like_BSH"/>
</dbReference>
<keyword evidence="3" id="KW-0812">Transmembrane</keyword>
<dbReference type="AlphaFoldDB" id="A0A1M7ZLT8"/>
<dbReference type="SUPFAM" id="SSF111369">
    <property type="entry name" value="HlyD-like secretion proteins"/>
    <property type="match status" value="2"/>
</dbReference>
<feature type="coiled-coil region" evidence="1">
    <location>
        <begin position="249"/>
        <end position="283"/>
    </location>
</feature>
<keyword evidence="1" id="KW-0175">Coiled coil</keyword>
<dbReference type="InterPro" id="IPR050739">
    <property type="entry name" value="MFP"/>
</dbReference>
<feature type="domain" description="Multidrug resistance protein MdtA-like barrel-sandwich hybrid" evidence="4">
    <location>
        <begin position="124"/>
        <end position="313"/>
    </location>
</feature>
<evidence type="ECO:0000259" key="5">
    <source>
        <dbReference type="Pfam" id="PF25963"/>
    </source>
</evidence>
<evidence type="ECO:0000256" key="3">
    <source>
        <dbReference type="SAM" id="Phobius"/>
    </source>
</evidence>
<evidence type="ECO:0000256" key="2">
    <source>
        <dbReference type="SAM" id="MobiDB-lite"/>
    </source>
</evidence>
<dbReference type="Pfam" id="PF25917">
    <property type="entry name" value="BSH_RND"/>
    <property type="match status" value="1"/>
</dbReference>
<evidence type="ECO:0000259" key="4">
    <source>
        <dbReference type="Pfam" id="PF25917"/>
    </source>
</evidence>
<protein>
    <submittedName>
        <fullName evidence="6">Membrane fusion protein, multidrug efflux system</fullName>
    </submittedName>
</protein>
<feature type="coiled-coil region" evidence="1">
    <location>
        <begin position="176"/>
        <end position="203"/>
    </location>
</feature>
<dbReference type="Pfam" id="PF25963">
    <property type="entry name" value="Beta-barrel_AAEA"/>
    <property type="match status" value="1"/>
</dbReference>
<evidence type="ECO:0000313" key="6">
    <source>
        <dbReference type="EMBL" id="SHO65857.1"/>
    </source>
</evidence>
<dbReference type="InterPro" id="IPR058634">
    <property type="entry name" value="AaeA-lik-b-barrel"/>
</dbReference>
<reference evidence="6 7" key="1">
    <citation type="submission" date="2016-12" db="EMBL/GenBank/DDBJ databases">
        <authorList>
            <person name="Song W.-J."/>
            <person name="Kurnit D.M."/>
        </authorList>
    </citation>
    <scope>NUCLEOTIDE SEQUENCE [LARGE SCALE GENOMIC DNA]</scope>
    <source>
        <strain evidence="6 7">DSM 19599</strain>
    </source>
</reference>
<accession>A0A1M7ZLT8</accession>
<dbReference type="Gene3D" id="2.40.50.100">
    <property type="match status" value="1"/>
</dbReference>
<dbReference type="GO" id="GO:0055085">
    <property type="term" value="P:transmembrane transport"/>
    <property type="evidence" value="ECO:0007669"/>
    <property type="project" value="InterPro"/>
</dbReference>
<dbReference type="Gene3D" id="1.10.287.470">
    <property type="entry name" value="Helix hairpin bin"/>
    <property type="match status" value="1"/>
</dbReference>
<dbReference type="PANTHER" id="PTHR30386">
    <property type="entry name" value="MEMBRANE FUSION SUBUNIT OF EMRAB-TOLC MULTIDRUG EFFLUX PUMP"/>
    <property type="match status" value="1"/>
</dbReference>
<feature type="transmembrane region" description="Helical" evidence="3">
    <location>
        <begin position="84"/>
        <end position="104"/>
    </location>
</feature>
<sequence>MDDLRPNAQRGDTTTLSASEREATRSFAPPEETAAPSRVTAGVARAPSPPGNSPQVSPAHTGADGAGLPTSMAPPAKRSRRKPVLLVVALVIVAGAGWVGERWWTFGRFQITTDDAYVQADITRVSAKVAGYISALPVEENQSVKKGDIIAEIDKDDYQVALDSAKTRADTLRATVARIGTQIEAQEAEIAQATAQVTSADAESVRAEADFKRASALLDTPAGLQKQVDEARAGLDKAKAAVAAAKAGVAAAEGQRDVLTAQKVEAERQLAEQLTQVHKAELDLENTDIRAPVDGVFGNRAVNIGAYVQPGGRIGALVPDDSYYVEANYKETQLAHIKPGLPVTISVDALDGNAVHGTVTSIAPGSGATFSLLPPENATGNFTKITQRIPVRIDISPADQKNPILRPGLSVVVDIDMRGSAAAH</sequence>
<keyword evidence="7" id="KW-1185">Reference proteome</keyword>
<feature type="domain" description="p-hydroxybenzoic acid efflux pump subunit AaeA-like beta-barrel" evidence="5">
    <location>
        <begin position="322"/>
        <end position="414"/>
    </location>
</feature>
<dbReference type="STRING" id="1123029.SAMN02745172_02505"/>
<gene>
    <name evidence="6" type="ORF">SAMN02745172_02505</name>
</gene>
<dbReference type="EMBL" id="FRXO01000004">
    <property type="protein sequence ID" value="SHO65857.1"/>
    <property type="molecule type" value="Genomic_DNA"/>
</dbReference>
<evidence type="ECO:0000313" key="7">
    <source>
        <dbReference type="Proteomes" id="UP000186406"/>
    </source>
</evidence>
<dbReference type="PANTHER" id="PTHR30386:SF24">
    <property type="entry name" value="MULTIDRUG RESISTANCE EFFLUX PUMP"/>
    <property type="match status" value="1"/>
</dbReference>
<name>A0A1M7ZLT8_9HYPH</name>
<proteinExistence type="predicted"/>
<dbReference type="RefSeq" id="WP_073629071.1">
    <property type="nucleotide sequence ID" value="NZ_FRXO01000004.1"/>
</dbReference>